<keyword evidence="5" id="KW-1185">Reference proteome</keyword>
<proteinExistence type="inferred from homology"/>
<dbReference type="AlphaFoldDB" id="A0A5N5Q6V6"/>
<dbReference type="Pfam" id="PF00061">
    <property type="entry name" value="Lipocalin"/>
    <property type="match status" value="1"/>
</dbReference>
<dbReference type="Gene3D" id="2.40.128.20">
    <property type="match status" value="1"/>
</dbReference>
<dbReference type="SUPFAM" id="SSF50814">
    <property type="entry name" value="Lipocalins"/>
    <property type="match status" value="1"/>
</dbReference>
<dbReference type="InterPro" id="IPR031259">
    <property type="entry name" value="ILBP"/>
</dbReference>
<dbReference type="GO" id="GO:0008289">
    <property type="term" value="F:lipid binding"/>
    <property type="evidence" value="ECO:0007669"/>
    <property type="project" value="InterPro"/>
</dbReference>
<dbReference type="OrthoDB" id="412780at2759"/>
<dbReference type="PANTHER" id="PTHR11955">
    <property type="entry name" value="FATTY ACID BINDING PROTEIN"/>
    <property type="match status" value="1"/>
</dbReference>
<evidence type="ECO:0000256" key="2">
    <source>
        <dbReference type="RuleBase" id="RU003696"/>
    </source>
</evidence>
<evidence type="ECO:0000313" key="4">
    <source>
        <dbReference type="EMBL" id="KAB5586988.1"/>
    </source>
</evidence>
<dbReference type="InterPro" id="IPR000463">
    <property type="entry name" value="Fatty_acid-bd"/>
</dbReference>
<accession>A0A5N5Q6V6</accession>
<keyword evidence="2" id="KW-0813">Transport</keyword>
<name>A0A5N5Q6V6_PANHP</name>
<evidence type="ECO:0000313" key="5">
    <source>
        <dbReference type="Proteomes" id="UP000327468"/>
    </source>
</evidence>
<reference evidence="4 5" key="1">
    <citation type="submission" date="2019-06" db="EMBL/GenBank/DDBJ databases">
        <title>A chromosome-scale genome assembly of the striped catfish, Pangasianodon hypophthalmus.</title>
        <authorList>
            <person name="Wen M."/>
            <person name="Zahm M."/>
            <person name="Roques C."/>
            <person name="Cabau C."/>
            <person name="Klopp C."/>
            <person name="Donnadieu C."/>
            <person name="Jouanno E."/>
            <person name="Avarre J.-C."/>
            <person name="Campet M."/>
            <person name="Ha T.T.T."/>
            <person name="Dugue R."/>
            <person name="Lampietro C."/>
            <person name="Louis A."/>
            <person name="Herpin A."/>
            <person name="Echchiki A."/>
            <person name="Berthelot C."/>
            <person name="Parey E."/>
            <person name="Roest-Crollius H."/>
            <person name="Braasch I."/>
            <person name="Postlethwait J."/>
            <person name="Bobe J."/>
            <person name="Montfort J."/>
            <person name="Bouchez O."/>
            <person name="Begum T."/>
            <person name="Schartl M."/>
            <person name="Guiguen Y."/>
        </authorList>
    </citation>
    <scope>NUCLEOTIDE SEQUENCE [LARGE SCALE GENOMIC DNA]</scope>
    <source>
        <strain evidence="4 5">Indonesia</strain>
        <tissue evidence="4">Blood</tissue>
    </source>
</reference>
<sequence>MDQFQGTWKLTASENFDEYMKAIGVSFASRQIANLAKPTLLFSMDDQGLISMKTTTTFKTVEIKFRLDEEFVEITADDRQAKTVMGLVDGKLIQTQTWEGKSTTIEREVQGGKLIAKCIMDDVVCTRTYEKDQ</sequence>
<dbReference type="InterPro" id="IPR000566">
    <property type="entry name" value="Lipocln_cytosolic_FA-bd_dom"/>
</dbReference>
<comment type="caution">
    <text evidence="4">The sequence shown here is derived from an EMBL/GenBank/DDBJ whole genome shotgun (WGS) entry which is preliminary data.</text>
</comment>
<feature type="domain" description="Cytosolic fatty-acid binding proteins" evidence="3">
    <location>
        <begin position="6"/>
        <end position="23"/>
    </location>
</feature>
<dbReference type="PRINTS" id="PR00178">
    <property type="entry name" value="FATTYACIDBP"/>
</dbReference>
<gene>
    <name evidence="4" type="ORF">PHYPO_G00007790</name>
</gene>
<dbReference type="Proteomes" id="UP000327468">
    <property type="component" value="Chromosome 1"/>
</dbReference>
<evidence type="ECO:0000259" key="3">
    <source>
        <dbReference type="PROSITE" id="PS00214"/>
    </source>
</evidence>
<dbReference type="EMBL" id="VFJC01000002">
    <property type="protein sequence ID" value="KAB5586988.1"/>
    <property type="molecule type" value="Genomic_DNA"/>
</dbReference>
<dbReference type="InterPro" id="IPR012674">
    <property type="entry name" value="Calycin"/>
</dbReference>
<comment type="similarity">
    <text evidence="1 2">Belongs to the calycin superfamily. Fatty-acid binding protein (FABP) family.</text>
</comment>
<protein>
    <recommendedName>
        <fullName evidence="3">Cytosolic fatty-acid binding proteins domain-containing protein</fullName>
    </recommendedName>
</protein>
<evidence type="ECO:0000256" key="1">
    <source>
        <dbReference type="ARBA" id="ARBA00008390"/>
    </source>
</evidence>
<dbReference type="PROSITE" id="PS00214">
    <property type="entry name" value="FABP"/>
    <property type="match status" value="1"/>
</dbReference>
<dbReference type="FunFam" id="2.40.128.20:FF:000001">
    <property type="entry name" value="Fatty acid-binding protein, adipocyte"/>
    <property type="match status" value="1"/>
</dbReference>
<organism evidence="4 5">
    <name type="scientific">Pangasianodon hypophthalmus</name>
    <name type="common">Striped catfish</name>
    <name type="synonym">Helicophagus hypophthalmus</name>
    <dbReference type="NCBI Taxonomy" id="310915"/>
    <lineage>
        <taxon>Eukaryota</taxon>
        <taxon>Metazoa</taxon>
        <taxon>Chordata</taxon>
        <taxon>Craniata</taxon>
        <taxon>Vertebrata</taxon>
        <taxon>Euteleostomi</taxon>
        <taxon>Actinopterygii</taxon>
        <taxon>Neopterygii</taxon>
        <taxon>Teleostei</taxon>
        <taxon>Ostariophysi</taxon>
        <taxon>Siluriformes</taxon>
        <taxon>Pangasiidae</taxon>
        <taxon>Pangasianodon</taxon>
    </lineage>
</organism>